<dbReference type="EC" id="1.-.-.-" evidence="1"/>
<name>A0ABW0JP90_9GAMM</name>
<dbReference type="Proteomes" id="UP001596013">
    <property type="component" value="Unassembled WGS sequence"/>
</dbReference>
<evidence type="ECO:0000313" key="1">
    <source>
        <dbReference type="EMBL" id="MFC5437887.1"/>
    </source>
</evidence>
<dbReference type="GO" id="GO:0016491">
    <property type="term" value="F:oxidoreductase activity"/>
    <property type="evidence" value="ECO:0007669"/>
    <property type="project" value="UniProtKB-KW"/>
</dbReference>
<comment type="caution">
    <text evidence="1">The sequence shown here is derived from an EMBL/GenBank/DDBJ whole genome shotgun (WGS) entry which is preliminary data.</text>
</comment>
<accession>A0ABW0JP90</accession>
<reference evidence="2" key="1">
    <citation type="journal article" date="2019" name="Int. J. Syst. Evol. Microbiol.">
        <title>The Global Catalogue of Microorganisms (GCM) 10K type strain sequencing project: providing services to taxonomists for standard genome sequencing and annotation.</title>
        <authorList>
            <consortium name="The Broad Institute Genomics Platform"/>
            <consortium name="The Broad Institute Genome Sequencing Center for Infectious Disease"/>
            <person name="Wu L."/>
            <person name="Ma J."/>
        </authorList>
    </citation>
    <scope>NUCLEOTIDE SEQUENCE [LARGE SCALE GENOMIC DNA]</scope>
    <source>
        <strain evidence="2">JCM 17130</strain>
    </source>
</reference>
<keyword evidence="1" id="KW-0560">Oxidoreductase</keyword>
<dbReference type="InterPro" id="IPR027056">
    <property type="entry name" value="Gluconate_2DH_su3"/>
</dbReference>
<gene>
    <name evidence="1" type="ORF">ACFPME_15100</name>
</gene>
<evidence type="ECO:0000313" key="2">
    <source>
        <dbReference type="Proteomes" id="UP001596013"/>
    </source>
</evidence>
<dbReference type="Pfam" id="PF13618">
    <property type="entry name" value="Gluconate_2-dh3"/>
    <property type="match status" value="1"/>
</dbReference>
<organism evidence="1 2">
    <name type="scientific">Rhodanobacter umsongensis</name>
    <dbReference type="NCBI Taxonomy" id="633153"/>
    <lineage>
        <taxon>Bacteria</taxon>
        <taxon>Pseudomonadati</taxon>
        <taxon>Pseudomonadota</taxon>
        <taxon>Gammaproteobacteria</taxon>
        <taxon>Lysobacterales</taxon>
        <taxon>Rhodanobacteraceae</taxon>
        <taxon>Rhodanobacter</taxon>
    </lineage>
</organism>
<proteinExistence type="predicted"/>
<dbReference type="InterPro" id="IPR006311">
    <property type="entry name" value="TAT_signal"/>
</dbReference>
<dbReference type="PROSITE" id="PS51318">
    <property type="entry name" value="TAT"/>
    <property type="match status" value="1"/>
</dbReference>
<dbReference type="EMBL" id="JBHSMK010000009">
    <property type="protein sequence ID" value="MFC5437887.1"/>
    <property type="molecule type" value="Genomic_DNA"/>
</dbReference>
<sequence>MSMPADGRKGNLPIAGDASADASRRAFLRTVAVLVPAVGVLGGCRTYNPSAHAAAPVYFSQAEKNFIDAATQRLIPADALGAGANEAGITQFIDLQLAGAYGRAERWYMQGPWPAGTDQQGFQLKYTPAQIYREAIGGIEAHCSQQYGKPFAQLTAAQQDEVLHALEDGKVELANVPAKTFFALLWQNTQEGYLADPAYGGNRDFAGWKLIGFPGPRYNYIEEIDKFGQPYTQPFVSLVGRHPGARGMGEP</sequence>
<dbReference type="RefSeq" id="WP_377306479.1">
    <property type="nucleotide sequence ID" value="NZ_JBHSMK010000009.1"/>
</dbReference>
<protein>
    <submittedName>
        <fullName evidence="1">Gluconate 2-dehydrogenase subunit 3 family protein</fullName>
        <ecNumber evidence="1">1.-.-.-</ecNumber>
    </submittedName>
</protein>
<keyword evidence="2" id="KW-1185">Reference proteome</keyword>